<evidence type="ECO:0000256" key="7">
    <source>
        <dbReference type="ARBA" id="ARBA00038889"/>
    </source>
</evidence>
<keyword evidence="11" id="KW-1185">Reference proteome</keyword>
<gene>
    <name evidence="10" type="ORF">H2200_000868</name>
</gene>
<keyword evidence="2" id="KW-0479">Metal-binding</keyword>
<feature type="domain" description="Amidohydrolase-related" evidence="9">
    <location>
        <begin position="6"/>
        <end position="313"/>
    </location>
</feature>
<dbReference type="InterPro" id="IPR006680">
    <property type="entry name" value="Amidohydro-rel"/>
</dbReference>
<dbReference type="EC" id="4.1.1.52" evidence="7"/>
<dbReference type="GO" id="GO:0019748">
    <property type="term" value="P:secondary metabolic process"/>
    <property type="evidence" value="ECO:0007669"/>
    <property type="project" value="TreeGrafter"/>
</dbReference>
<evidence type="ECO:0000313" key="11">
    <source>
        <dbReference type="Proteomes" id="UP001172673"/>
    </source>
</evidence>
<organism evidence="10 11">
    <name type="scientific">Cladophialophora chaetospira</name>
    <dbReference type="NCBI Taxonomy" id="386627"/>
    <lineage>
        <taxon>Eukaryota</taxon>
        <taxon>Fungi</taxon>
        <taxon>Dikarya</taxon>
        <taxon>Ascomycota</taxon>
        <taxon>Pezizomycotina</taxon>
        <taxon>Eurotiomycetes</taxon>
        <taxon>Chaetothyriomycetidae</taxon>
        <taxon>Chaetothyriales</taxon>
        <taxon>Herpotrichiellaceae</taxon>
        <taxon>Cladophialophora</taxon>
    </lineage>
</organism>
<accession>A0AA38XPC9</accession>
<evidence type="ECO:0000256" key="5">
    <source>
        <dbReference type="ARBA" id="ARBA00023239"/>
    </source>
</evidence>
<dbReference type="Gene3D" id="3.20.20.140">
    <property type="entry name" value="Metal-dependent hydrolases"/>
    <property type="match status" value="1"/>
</dbReference>
<evidence type="ECO:0000256" key="8">
    <source>
        <dbReference type="RuleBase" id="RU366045"/>
    </source>
</evidence>
<dbReference type="AlphaFoldDB" id="A0AA38XPC9"/>
<comment type="catalytic activity">
    <reaction evidence="6">
        <text>6-methylsalicylate + H(+) = 3-methylphenol + CO2</text>
        <dbReference type="Rhea" id="RHEA:23112"/>
        <dbReference type="ChEBI" id="CHEBI:15378"/>
        <dbReference type="ChEBI" id="CHEBI:16526"/>
        <dbReference type="ChEBI" id="CHEBI:17231"/>
        <dbReference type="ChEBI" id="CHEBI:36658"/>
        <dbReference type="EC" id="4.1.1.52"/>
    </reaction>
    <physiologicalReaction direction="left-to-right" evidence="6">
        <dbReference type="Rhea" id="RHEA:23113"/>
    </physiologicalReaction>
</comment>
<keyword evidence="5 8" id="KW-0456">Lyase</keyword>
<dbReference type="Pfam" id="PF04909">
    <property type="entry name" value="Amidohydro_2"/>
    <property type="match status" value="1"/>
</dbReference>
<name>A0AA38XPC9_9EURO</name>
<evidence type="ECO:0000256" key="4">
    <source>
        <dbReference type="ARBA" id="ARBA00022833"/>
    </source>
</evidence>
<evidence type="ECO:0000259" key="9">
    <source>
        <dbReference type="Pfam" id="PF04909"/>
    </source>
</evidence>
<evidence type="ECO:0000256" key="1">
    <source>
        <dbReference type="ARBA" id="ARBA00005871"/>
    </source>
</evidence>
<evidence type="ECO:0000256" key="6">
    <source>
        <dbReference type="ARBA" id="ARBA00036832"/>
    </source>
</evidence>
<proteinExistence type="inferred from homology"/>
<evidence type="ECO:0000256" key="3">
    <source>
        <dbReference type="ARBA" id="ARBA00022793"/>
    </source>
</evidence>
<evidence type="ECO:0000313" key="10">
    <source>
        <dbReference type="EMBL" id="KAJ9617147.1"/>
    </source>
</evidence>
<dbReference type="SUPFAM" id="SSF51556">
    <property type="entry name" value="Metallo-dependent hydrolases"/>
    <property type="match status" value="1"/>
</dbReference>
<keyword evidence="4" id="KW-0862">Zinc</keyword>
<dbReference type="InterPro" id="IPR032466">
    <property type="entry name" value="Metal_Hydrolase"/>
</dbReference>
<dbReference type="GO" id="GO:0005829">
    <property type="term" value="C:cytosol"/>
    <property type="evidence" value="ECO:0007669"/>
    <property type="project" value="TreeGrafter"/>
</dbReference>
<sequence length="318" mass="35042">MSRGRIDTHHHVVPPFYKEALERGKGDPSGSWTPTWTLAEDDKFSSTLGISTTIFSLTAPGPDTLEGEGAAKLARQTNEYLASLRDENPSRYGFFAAMPTLTNTSAALAEIAYALDELKADGVTLFTRYGEGHTYLGHADLIPIWKALNDREAVVFIHPTHAVDTTLVAPNLPQPITDYPHETTRAAVHLIASNTLKEHASKCKIILSHAGGTLPYIANRVTALPDVGMLDKSREEILAEIGSFYFDLALSSSQETIQLLLHYTTPDHLLFGSDYPYAPPKLVTRFAEMLDKADLGDEIQRLINSENALKLFPRLRKA</sequence>
<reference evidence="10" key="1">
    <citation type="submission" date="2022-10" db="EMBL/GenBank/DDBJ databases">
        <title>Culturing micro-colonial fungi from biological soil crusts in the Mojave desert and describing Neophaeococcomyces mojavensis, and introducing the new genera and species Taxawa tesnikishii.</title>
        <authorList>
            <person name="Kurbessoian T."/>
            <person name="Stajich J.E."/>
        </authorList>
    </citation>
    <scope>NUCLEOTIDE SEQUENCE</scope>
    <source>
        <strain evidence="10">TK_41</strain>
    </source>
</reference>
<dbReference type="GO" id="GO:0016787">
    <property type="term" value="F:hydrolase activity"/>
    <property type="evidence" value="ECO:0007669"/>
    <property type="project" value="InterPro"/>
</dbReference>
<keyword evidence="3 8" id="KW-0210">Decarboxylase</keyword>
<dbReference type="GO" id="GO:0047596">
    <property type="term" value="F:6-methylsalicylate decarboxylase activity"/>
    <property type="evidence" value="ECO:0007669"/>
    <property type="project" value="UniProtKB-EC"/>
</dbReference>
<protein>
    <recommendedName>
        <fullName evidence="7">6-methylsalicylate decarboxylase</fullName>
        <ecNumber evidence="7">4.1.1.52</ecNumber>
    </recommendedName>
</protein>
<dbReference type="PANTHER" id="PTHR21240">
    <property type="entry name" value="2-AMINO-3-CARBOXYLMUCONATE-6-SEMIALDEHYDE DECARBOXYLASE"/>
    <property type="match status" value="1"/>
</dbReference>
<comment type="caution">
    <text evidence="10">The sequence shown here is derived from an EMBL/GenBank/DDBJ whole genome shotgun (WGS) entry which is preliminary data.</text>
</comment>
<dbReference type="PANTHER" id="PTHR21240:SF29">
    <property type="entry name" value="AMIDOHYDROLASE-RELATED DOMAIN-CONTAINING PROTEIN"/>
    <property type="match status" value="1"/>
</dbReference>
<dbReference type="EMBL" id="JAPDRK010000001">
    <property type="protein sequence ID" value="KAJ9617147.1"/>
    <property type="molecule type" value="Genomic_DNA"/>
</dbReference>
<evidence type="ECO:0000256" key="2">
    <source>
        <dbReference type="ARBA" id="ARBA00022723"/>
    </source>
</evidence>
<dbReference type="Proteomes" id="UP001172673">
    <property type="component" value="Unassembled WGS sequence"/>
</dbReference>
<dbReference type="GO" id="GO:0046872">
    <property type="term" value="F:metal ion binding"/>
    <property type="evidence" value="ECO:0007669"/>
    <property type="project" value="UniProtKB-KW"/>
</dbReference>
<comment type="similarity">
    <text evidence="1">Belongs to the metallo-dependent hydrolases superfamily. ACMSD family.</text>
</comment>
<dbReference type="InterPro" id="IPR032465">
    <property type="entry name" value="ACMSD"/>
</dbReference>